<dbReference type="Proteomes" id="UP000223102">
    <property type="component" value="Segment"/>
</dbReference>
<gene>
    <name evidence="1" type="ORF">PBC2_185</name>
</gene>
<proteinExistence type="predicted"/>
<dbReference type="EMBL" id="KT070867">
    <property type="protein sequence ID" value="AKQ08500.1"/>
    <property type="molecule type" value="Genomic_DNA"/>
</dbReference>
<sequence length="151" mass="17587">MKIGSIVKLKGFDELEYYIVTEVERFSTGDLYGVKQMYPVYADSPDALFGESDLVLLANPYDFDYKTILEIVKNQRDRAGLFTAPDYLDAIETNYKKIFKEIHDIINYHQIETVDKCLDALNDLDTLHKMFGDEAYLQLKEVVQKRLEELK</sequence>
<name>A0A218KC86_9CAUD</name>
<evidence type="ECO:0000313" key="1">
    <source>
        <dbReference type="EMBL" id="AKQ08500.1"/>
    </source>
</evidence>
<accession>A0A218KC86</accession>
<evidence type="ECO:0000313" key="2">
    <source>
        <dbReference type="Proteomes" id="UP000223102"/>
    </source>
</evidence>
<protein>
    <submittedName>
        <fullName evidence="1">Uncharacterized protein</fullName>
    </submittedName>
</protein>
<keyword evidence="2" id="KW-1185">Reference proteome</keyword>
<organism evidence="1 2">
    <name type="scientific">Bacillus phage PBC2</name>
    <dbReference type="NCBI Taxonomy" id="1675029"/>
    <lineage>
        <taxon>Viruses</taxon>
        <taxon>Duplodnaviria</taxon>
        <taxon>Heunggongvirae</taxon>
        <taxon>Uroviricota</taxon>
        <taxon>Caudoviricetes</taxon>
        <taxon>Andregratiavirinae</taxon>
        <taxon>Haetaevirus</taxon>
        <taxon>Haetaevirus PBC2</taxon>
    </lineage>
</organism>
<reference evidence="1 2" key="1">
    <citation type="submission" date="2015-06" db="EMBL/GenBank/DDBJ databases">
        <title>Complete genome sequence of Bacillus cereus phage PBC2.</title>
        <authorList>
            <person name="Kong M."/>
            <person name="Ryu S."/>
        </authorList>
    </citation>
    <scope>NUCLEOTIDE SEQUENCE [LARGE SCALE GENOMIC DNA]</scope>
</reference>